<dbReference type="Gene3D" id="1.10.486.10">
    <property type="entry name" value="PCRA, domain 4"/>
    <property type="match status" value="1"/>
</dbReference>
<dbReference type="InterPro" id="IPR014017">
    <property type="entry name" value="DNA_helicase_UvrD-like_C"/>
</dbReference>
<evidence type="ECO:0000256" key="11">
    <source>
        <dbReference type="ARBA" id="ARBA00048988"/>
    </source>
</evidence>
<dbReference type="InterPro" id="IPR014016">
    <property type="entry name" value="UvrD-like_ATP-bd"/>
</dbReference>
<dbReference type="GO" id="GO:0043138">
    <property type="term" value="F:3'-5' DNA helicase activity"/>
    <property type="evidence" value="ECO:0007669"/>
    <property type="project" value="UniProtKB-EC"/>
</dbReference>
<keyword evidence="16" id="KW-1185">Reference proteome</keyword>
<keyword evidence="6" id="KW-0238">DNA-binding</keyword>
<dbReference type="EMBL" id="MDTQ01000001">
    <property type="protein sequence ID" value="ODC03000.1"/>
    <property type="molecule type" value="Genomic_DNA"/>
</dbReference>
<evidence type="ECO:0000313" key="16">
    <source>
        <dbReference type="Proteomes" id="UP000094291"/>
    </source>
</evidence>
<evidence type="ECO:0000259" key="14">
    <source>
        <dbReference type="PROSITE" id="PS51217"/>
    </source>
</evidence>
<dbReference type="SUPFAM" id="SSF52540">
    <property type="entry name" value="P-loop containing nucleoside triphosphate hydrolases"/>
    <property type="match status" value="1"/>
</dbReference>
<evidence type="ECO:0000256" key="2">
    <source>
        <dbReference type="ARBA" id="ARBA00022741"/>
    </source>
</evidence>
<proteinExistence type="inferred from homology"/>
<dbReference type="GO" id="GO:0005524">
    <property type="term" value="F:ATP binding"/>
    <property type="evidence" value="ECO:0007669"/>
    <property type="project" value="UniProtKB-UniRule"/>
</dbReference>
<dbReference type="PANTHER" id="PTHR11070:SF2">
    <property type="entry name" value="ATP-DEPENDENT DNA HELICASE SRS2"/>
    <property type="match status" value="1"/>
</dbReference>
<sequence length="774" mass="86423">MQPWQPPSSLTVEQQAVIQHAHGHARVSAVAGSGKTTTLVQRVLYLLQQGVSPKRLLVVMYNRAARDDFQHKLERLVRATIGPASTLPPLPDVRTFHSLGHRLSTTLVRWGYLSSRKLLMEEWQHDRLTRQALTQMAQSEGSRADEWLEDDALEAFKAFCTRVKSCLDDPAEVYEHLASREAQPHFVAGFKALETLLDEQQVMFFDDLIWRPMQVVQQHPELLVRLQGYLDQIIVDEYQDINAVQQALLKTLAGQASLMVVGDVDQCIYEWRGARPDYMLTRFTEDFPGPHQDYPLSTTFRFGHALALAANACIRHNRQRPDQLTLAQPEQRTDLLVGQGCDWLLQQAVDWQGRFPQGRQAILVRSWAQSLPLQLSLLQQGRPFDLGRQEHFVFNRPQIRGLLAYAALALMDRSALANPSLSASYAEALNQVLSFPTLYLTEADRQQLARAYQAGDVDSLLAQWPPAKRRQCRQRLALVDDLPRWQSLTPGDFVRQVLSSTKALDRVVKAAPTRDAGDEARRLLLGLQRHAEVSQETSLGAWLAQLHEAQAKGAAGGHEGISILTVHSAKGLEWDWLGVYGLDEGDFPYIQKGGRLDAHQIEAERRLFYVAMTRAKTQLVLARTEAIQEPAQPSAGGASRSASPSRFLAEACIDDAQTMGCWWATQLMTEAESTDPEQSITVKDAVTVKAPEVIERYAQALALSLPALTQAAASPDQTTPLAPGDRIRHHVFGEGEVVACEGQGERRILDVAFESAGLRRLMEGMVRLERLAPA</sequence>
<evidence type="ECO:0000256" key="9">
    <source>
        <dbReference type="ARBA" id="ARBA00034808"/>
    </source>
</evidence>
<evidence type="ECO:0000256" key="6">
    <source>
        <dbReference type="ARBA" id="ARBA00023125"/>
    </source>
</evidence>
<dbReference type="STRING" id="197479.BFW38_05000"/>
<keyword evidence="5 12" id="KW-0067">ATP-binding</keyword>
<evidence type="ECO:0000259" key="13">
    <source>
        <dbReference type="PROSITE" id="PS51198"/>
    </source>
</evidence>
<feature type="domain" description="UvrD-like helicase C-terminal" evidence="14">
    <location>
        <begin position="304"/>
        <end position="571"/>
    </location>
</feature>
<keyword evidence="7" id="KW-0413">Isomerase</keyword>
<gene>
    <name evidence="15" type="ORF">BFW38_05000</name>
</gene>
<comment type="catalytic activity">
    <reaction evidence="8">
        <text>Couples ATP hydrolysis with the unwinding of duplex DNA by translocating in the 3'-5' direction.</text>
        <dbReference type="EC" id="5.6.2.4"/>
    </reaction>
</comment>
<name>A0A1E2V7L0_9GAMM</name>
<dbReference type="InterPro" id="IPR013986">
    <property type="entry name" value="DExx_box_DNA_helicase_dom_sf"/>
</dbReference>
<reference evidence="15 16" key="1">
    <citation type="submission" date="2016-08" db="EMBL/GenBank/DDBJ databases">
        <authorList>
            <person name="Seilhamer J.J."/>
        </authorList>
    </citation>
    <scope>NUCLEOTIDE SEQUENCE [LARGE SCALE GENOMIC DNA]</scope>
    <source>
        <strain evidence="15 16">PH27A</strain>
    </source>
</reference>
<evidence type="ECO:0000256" key="7">
    <source>
        <dbReference type="ARBA" id="ARBA00023235"/>
    </source>
</evidence>
<keyword evidence="4 12" id="KW-0347">Helicase</keyword>
<dbReference type="InterPro" id="IPR027417">
    <property type="entry name" value="P-loop_NTPase"/>
</dbReference>
<evidence type="ECO:0000256" key="5">
    <source>
        <dbReference type="ARBA" id="ARBA00022840"/>
    </source>
</evidence>
<evidence type="ECO:0000256" key="1">
    <source>
        <dbReference type="ARBA" id="ARBA00009922"/>
    </source>
</evidence>
<evidence type="ECO:0000313" key="15">
    <source>
        <dbReference type="EMBL" id="ODC03000.1"/>
    </source>
</evidence>
<protein>
    <recommendedName>
        <fullName evidence="9">DNA 3'-5' helicase</fullName>
        <ecNumber evidence="9">5.6.2.4</ecNumber>
    </recommendedName>
    <alternativeName>
        <fullName evidence="10">DNA 3'-5' helicase II</fullName>
    </alternativeName>
</protein>
<evidence type="ECO:0000256" key="3">
    <source>
        <dbReference type="ARBA" id="ARBA00022801"/>
    </source>
</evidence>
<dbReference type="PROSITE" id="PS51198">
    <property type="entry name" value="UVRD_HELICASE_ATP_BIND"/>
    <property type="match status" value="1"/>
</dbReference>
<dbReference type="AlphaFoldDB" id="A0A1E2V7L0"/>
<dbReference type="GO" id="GO:0000725">
    <property type="term" value="P:recombinational repair"/>
    <property type="evidence" value="ECO:0007669"/>
    <property type="project" value="TreeGrafter"/>
</dbReference>
<dbReference type="Pfam" id="PF13361">
    <property type="entry name" value="UvrD_C"/>
    <property type="match status" value="1"/>
</dbReference>
<feature type="domain" description="UvrD-like helicase ATP-binding" evidence="13">
    <location>
        <begin position="8"/>
        <end position="303"/>
    </location>
</feature>
<dbReference type="GO" id="GO:0016887">
    <property type="term" value="F:ATP hydrolysis activity"/>
    <property type="evidence" value="ECO:0007669"/>
    <property type="project" value="RHEA"/>
</dbReference>
<accession>A0A1E2V7L0</accession>
<evidence type="ECO:0000256" key="10">
    <source>
        <dbReference type="ARBA" id="ARBA00034923"/>
    </source>
</evidence>
<evidence type="ECO:0000256" key="4">
    <source>
        <dbReference type="ARBA" id="ARBA00022806"/>
    </source>
</evidence>
<dbReference type="PROSITE" id="PS51217">
    <property type="entry name" value="UVRD_HELICASE_CTER"/>
    <property type="match status" value="1"/>
</dbReference>
<dbReference type="Pfam" id="PF21196">
    <property type="entry name" value="PcrA_UvrD_tudor"/>
    <property type="match status" value="1"/>
</dbReference>
<keyword evidence="2 12" id="KW-0547">Nucleotide-binding</keyword>
<dbReference type="OrthoDB" id="9806690at2"/>
<dbReference type="InterPro" id="IPR000212">
    <property type="entry name" value="DNA_helicase_UvrD/REP"/>
</dbReference>
<dbReference type="Gene3D" id="1.10.10.160">
    <property type="match status" value="1"/>
</dbReference>
<feature type="binding site" evidence="12">
    <location>
        <begin position="29"/>
        <end position="36"/>
    </location>
    <ligand>
        <name>ATP</name>
        <dbReference type="ChEBI" id="CHEBI:30616"/>
    </ligand>
</feature>
<dbReference type="CDD" id="cd17932">
    <property type="entry name" value="DEXQc_UvrD"/>
    <property type="match status" value="1"/>
</dbReference>
<dbReference type="Proteomes" id="UP000094291">
    <property type="component" value="Unassembled WGS sequence"/>
</dbReference>
<organism evidence="15 16">
    <name type="scientific">Terasakiispira papahanaumokuakeensis</name>
    <dbReference type="NCBI Taxonomy" id="197479"/>
    <lineage>
        <taxon>Bacteria</taxon>
        <taxon>Pseudomonadati</taxon>
        <taxon>Pseudomonadota</taxon>
        <taxon>Gammaproteobacteria</taxon>
        <taxon>Oceanospirillales</taxon>
        <taxon>Terasakiispira</taxon>
    </lineage>
</organism>
<keyword evidence="3 12" id="KW-0378">Hydrolase</keyword>
<dbReference type="RefSeq" id="WP_068997395.1">
    <property type="nucleotide sequence ID" value="NZ_MDTQ01000001.1"/>
</dbReference>
<dbReference type="Gene3D" id="3.40.50.300">
    <property type="entry name" value="P-loop containing nucleotide triphosphate hydrolases"/>
    <property type="match status" value="2"/>
</dbReference>
<dbReference type="Pfam" id="PF00580">
    <property type="entry name" value="UvrD-helicase"/>
    <property type="match status" value="1"/>
</dbReference>
<dbReference type="PANTHER" id="PTHR11070">
    <property type="entry name" value="UVRD / RECB / PCRA DNA HELICASE FAMILY MEMBER"/>
    <property type="match status" value="1"/>
</dbReference>
<evidence type="ECO:0000256" key="8">
    <source>
        <dbReference type="ARBA" id="ARBA00034617"/>
    </source>
</evidence>
<comment type="catalytic activity">
    <reaction evidence="11">
        <text>ATP + H2O = ADP + phosphate + H(+)</text>
        <dbReference type="Rhea" id="RHEA:13065"/>
        <dbReference type="ChEBI" id="CHEBI:15377"/>
        <dbReference type="ChEBI" id="CHEBI:15378"/>
        <dbReference type="ChEBI" id="CHEBI:30616"/>
        <dbReference type="ChEBI" id="CHEBI:43474"/>
        <dbReference type="ChEBI" id="CHEBI:456216"/>
        <dbReference type="EC" id="5.6.2.4"/>
    </reaction>
</comment>
<dbReference type="GO" id="GO:0003677">
    <property type="term" value="F:DNA binding"/>
    <property type="evidence" value="ECO:0007669"/>
    <property type="project" value="UniProtKB-KW"/>
</dbReference>
<dbReference type="EC" id="5.6.2.4" evidence="9"/>
<comment type="caution">
    <text evidence="15">The sequence shown here is derived from an EMBL/GenBank/DDBJ whole genome shotgun (WGS) entry which is preliminary data.</text>
</comment>
<evidence type="ECO:0000256" key="12">
    <source>
        <dbReference type="PROSITE-ProRule" id="PRU00560"/>
    </source>
</evidence>
<comment type="similarity">
    <text evidence="1">Belongs to the helicase family. UvrD subfamily.</text>
</comment>